<keyword evidence="3" id="KW-1185">Reference proteome</keyword>
<reference evidence="2 3" key="1">
    <citation type="submission" date="2014-09" db="EMBL/GenBank/DDBJ databases">
        <authorList>
            <person name="Ellenberger Sabrina"/>
        </authorList>
    </citation>
    <scope>NUCLEOTIDE SEQUENCE [LARGE SCALE GENOMIC DNA]</scope>
    <source>
        <strain evidence="2 3">CBS 412.66</strain>
    </source>
</reference>
<dbReference type="OrthoDB" id="2245879at2759"/>
<evidence type="ECO:0000313" key="3">
    <source>
        <dbReference type="Proteomes" id="UP000054107"/>
    </source>
</evidence>
<proteinExistence type="predicted"/>
<accession>A0A0B7MZG5</accession>
<dbReference type="Proteomes" id="UP000054107">
    <property type="component" value="Unassembled WGS sequence"/>
</dbReference>
<dbReference type="EMBL" id="LN719586">
    <property type="protein sequence ID" value="CEP08493.1"/>
    <property type="molecule type" value="Genomic_DNA"/>
</dbReference>
<gene>
    <name evidence="2" type="primary">PARPA_01814.1 scaffold 1595</name>
</gene>
<feature type="region of interest" description="Disordered" evidence="1">
    <location>
        <begin position="12"/>
        <end position="73"/>
    </location>
</feature>
<dbReference type="AlphaFoldDB" id="A0A0B7MZG5"/>
<evidence type="ECO:0000256" key="1">
    <source>
        <dbReference type="SAM" id="MobiDB-lite"/>
    </source>
</evidence>
<protein>
    <submittedName>
        <fullName evidence="2">Uncharacterized protein</fullName>
    </submittedName>
</protein>
<organism evidence="2 3">
    <name type="scientific">Parasitella parasitica</name>
    <dbReference type="NCBI Taxonomy" id="35722"/>
    <lineage>
        <taxon>Eukaryota</taxon>
        <taxon>Fungi</taxon>
        <taxon>Fungi incertae sedis</taxon>
        <taxon>Mucoromycota</taxon>
        <taxon>Mucoromycotina</taxon>
        <taxon>Mucoromycetes</taxon>
        <taxon>Mucorales</taxon>
        <taxon>Mucorineae</taxon>
        <taxon>Mucoraceae</taxon>
        <taxon>Parasitella</taxon>
    </lineage>
</organism>
<name>A0A0B7MZG5_9FUNG</name>
<feature type="compositionally biased region" description="Basic and acidic residues" evidence="1">
    <location>
        <begin position="12"/>
        <end position="31"/>
    </location>
</feature>
<evidence type="ECO:0000313" key="2">
    <source>
        <dbReference type="EMBL" id="CEP08493.1"/>
    </source>
</evidence>
<sequence length="73" mass="8160">MSFFTKLFKKTESAKEDKKDALEKKQEREPLPKGFANDAMRNSNVPDTLYGFDDPLARRLGPVPTSDPTNTGA</sequence>